<feature type="signal peptide" evidence="1">
    <location>
        <begin position="1"/>
        <end position="35"/>
    </location>
</feature>
<proteinExistence type="predicted"/>
<dbReference type="InterPro" id="IPR038695">
    <property type="entry name" value="Saro_0823-like_sf"/>
</dbReference>
<evidence type="ECO:0000313" key="2">
    <source>
        <dbReference type="EMBL" id="MXO82740.1"/>
    </source>
</evidence>
<feature type="chain" id="PRO_5032824440" evidence="1">
    <location>
        <begin position="36"/>
        <end position="175"/>
    </location>
</feature>
<protein>
    <submittedName>
        <fullName evidence="2">DUF192 domain-containing protein</fullName>
    </submittedName>
</protein>
<dbReference type="PANTHER" id="PTHR37953:SF1">
    <property type="entry name" value="UPF0127 PROTEIN MJ1496"/>
    <property type="match status" value="1"/>
</dbReference>
<accession>A0A844Z7G6</accession>
<keyword evidence="1" id="KW-0732">Signal</keyword>
<dbReference type="Gene3D" id="2.60.120.1140">
    <property type="entry name" value="Protein of unknown function DUF192"/>
    <property type="match status" value="1"/>
</dbReference>
<dbReference type="EMBL" id="WTYZ01000001">
    <property type="protein sequence ID" value="MXO82740.1"/>
    <property type="molecule type" value="Genomic_DNA"/>
</dbReference>
<comment type="caution">
    <text evidence="2">The sequence shown here is derived from an EMBL/GenBank/DDBJ whole genome shotgun (WGS) entry which is preliminary data.</text>
</comment>
<dbReference type="PANTHER" id="PTHR37953">
    <property type="entry name" value="UPF0127 PROTEIN MJ1496"/>
    <property type="match status" value="1"/>
</dbReference>
<name>A0A844Z7G6_9SPHN</name>
<dbReference type="Pfam" id="PF02643">
    <property type="entry name" value="DUF192"/>
    <property type="match status" value="1"/>
</dbReference>
<gene>
    <name evidence="2" type="ORF">GRI35_05065</name>
</gene>
<dbReference type="OrthoDB" id="9808290at2"/>
<dbReference type="InterPro" id="IPR003795">
    <property type="entry name" value="DUF192"/>
</dbReference>
<dbReference type="Proteomes" id="UP000460290">
    <property type="component" value="Unassembled WGS sequence"/>
</dbReference>
<keyword evidence="3" id="KW-1185">Reference proteome</keyword>
<dbReference type="AlphaFoldDB" id="A0A844Z7G6"/>
<sequence length="175" mass="18545">MSGWPKRAKRSFRMLLRTLMIVAALGLAACTPQTATAPAVAEPVAKFHPASGLEVVPLTVTSGDTVHNFQVEIARTGNDQALGLMHRTDLGPNEGMIFPRSPARPASFWMKNTVIPLDIIFVGTDGRILNIGANAVPLSLDPVVSIGPAALVFEIPGGRAAELGIKAGDLVEWEQ</sequence>
<organism evidence="2 3">
    <name type="scientific">Pontixanthobacter aestiaquae</name>
    <dbReference type="NCBI Taxonomy" id="1509367"/>
    <lineage>
        <taxon>Bacteria</taxon>
        <taxon>Pseudomonadati</taxon>
        <taxon>Pseudomonadota</taxon>
        <taxon>Alphaproteobacteria</taxon>
        <taxon>Sphingomonadales</taxon>
        <taxon>Erythrobacteraceae</taxon>
        <taxon>Pontixanthobacter</taxon>
    </lineage>
</organism>
<evidence type="ECO:0000313" key="3">
    <source>
        <dbReference type="Proteomes" id="UP000460290"/>
    </source>
</evidence>
<dbReference type="PROSITE" id="PS51257">
    <property type="entry name" value="PROKAR_LIPOPROTEIN"/>
    <property type="match status" value="1"/>
</dbReference>
<evidence type="ECO:0000256" key="1">
    <source>
        <dbReference type="SAM" id="SignalP"/>
    </source>
</evidence>
<reference evidence="2 3" key="1">
    <citation type="submission" date="2019-12" db="EMBL/GenBank/DDBJ databases">
        <title>Genomic-based taxomic classification of the family Erythrobacteraceae.</title>
        <authorList>
            <person name="Xu L."/>
        </authorList>
    </citation>
    <scope>NUCLEOTIDE SEQUENCE [LARGE SCALE GENOMIC DNA]</scope>
    <source>
        <strain evidence="2 3">KCTC 42006</strain>
    </source>
</reference>